<dbReference type="EMBL" id="QNQT01000001">
    <property type="protein sequence ID" value="RDU38010.1"/>
    <property type="molecule type" value="Genomic_DNA"/>
</dbReference>
<evidence type="ECO:0000313" key="2">
    <source>
        <dbReference type="EMBL" id="RDU38010.1"/>
    </source>
</evidence>
<keyword evidence="1" id="KW-0812">Transmembrane</keyword>
<evidence type="ECO:0000313" key="3">
    <source>
        <dbReference type="Proteomes" id="UP000257144"/>
    </source>
</evidence>
<comment type="caution">
    <text evidence="2">The sequence shown here is derived from an EMBL/GenBank/DDBJ whole genome shotgun (WGS) entry which is preliminary data.</text>
</comment>
<keyword evidence="3" id="KW-1185">Reference proteome</keyword>
<proteinExistence type="predicted"/>
<protein>
    <recommendedName>
        <fullName evidence="4">DUF3139 domain-containing protein</fullName>
    </recommendedName>
</protein>
<name>A0A3D8GU66_9BACI</name>
<evidence type="ECO:0000256" key="1">
    <source>
        <dbReference type="SAM" id="Phobius"/>
    </source>
</evidence>
<dbReference type="AlphaFoldDB" id="A0A3D8GU66"/>
<reference evidence="2 3" key="1">
    <citation type="submission" date="2018-07" db="EMBL/GenBank/DDBJ databases">
        <title>Bacillus sp. YLB-04 draft genome sequence.</title>
        <authorList>
            <person name="Yu L."/>
            <person name="Tang X."/>
        </authorList>
    </citation>
    <scope>NUCLEOTIDE SEQUENCE [LARGE SCALE GENOMIC DNA]</scope>
    <source>
        <strain evidence="2 3">YLB-04</strain>
    </source>
</reference>
<accession>A0A3D8GU66</accession>
<organism evidence="2 3">
    <name type="scientific">Neobacillus piezotolerans</name>
    <dbReference type="NCBI Taxonomy" id="2259171"/>
    <lineage>
        <taxon>Bacteria</taxon>
        <taxon>Bacillati</taxon>
        <taxon>Bacillota</taxon>
        <taxon>Bacilli</taxon>
        <taxon>Bacillales</taxon>
        <taxon>Bacillaceae</taxon>
        <taxon>Neobacillus</taxon>
    </lineage>
</organism>
<keyword evidence="1" id="KW-1133">Transmembrane helix</keyword>
<sequence length="142" mass="16522">MEPKSVVELITSSVFVIVLFACVFLLPPRRRKVGMGTALFLTAAIIVFFAVRPFWYDFQYVKKKEVLNSYLESHYPGEEWYITRPTGRHENQNILKVTFNNETDWMYMYFVGKNNKICQTGWTPPEGKLPGDGDHYEKGPCK</sequence>
<dbReference type="RefSeq" id="WP_115449921.1">
    <property type="nucleotide sequence ID" value="NZ_QNQT01000001.1"/>
</dbReference>
<dbReference type="PROSITE" id="PS51257">
    <property type="entry name" value="PROKAR_LIPOPROTEIN"/>
    <property type="match status" value="1"/>
</dbReference>
<dbReference type="OrthoDB" id="2972540at2"/>
<evidence type="ECO:0008006" key="4">
    <source>
        <dbReference type="Google" id="ProtNLM"/>
    </source>
</evidence>
<dbReference type="Proteomes" id="UP000257144">
    <property type="component" value="Unassembled WGS sequence"/>
</dbReference>
<feature type="transmembrane region" description="Helical" evidence="1">
    <location>
        <begin position="6"/>
        <end position="26"/>
    </location>
</feature>
<gene>
    <name evidence="2" type="ORF">DRW41_00070</name>
</gene>
<feature type="transmembrane region" description="Helical" evidence="1">
    <location>
        <begin position="38"/>
        <end position="56"/>
    </location>
</feature>
<keyword evidence="1" id="KW-0472">Membrane</keyword>